<dbReference type="RefSeq" id="WP_244936883.1">
    <property type="nucleotide sequence ID" value="NZ_SNZA01000001.1"/>
</dbReference>
<dbReference type="InterPro" id="IPR021284">
    <property type="entry name" value="DUF2750"/>
</dbReference>
<proteinExistence type="predicted"/>
<organism evidence="1 2">
    <name type="scientific">Marinomonas communis</name>
    <dbReference type="NCBI Taxonomy" id="28254"/>
    <lineage>
        <taxon>Bacteria</taxon>
        <taxon>Pseudomonadati</taxon>
        <taxon>Pseudomonadota</taxon>
        <taxon>Gammaproteobacteria</taxon>
        <taxon>Oceanospirillales</taxon>
        <taxon>Oceanospirillaceae</taxon>
        <taxon>Marinomonas</taxon>
    </lineage>
</organism>
<name>A0A4R6XHS2_9GAMM</name>
<dbReference type="AlphaFoldDB" id="A0A4R6XHS2"/>
<evidence type="ECO:0000313" key="2">
    <source>
        <dbReference type="Proteomes" id="UP000295729"/>
    </source>
</evidence>
<keyword evidence="2" id="KW-1185">Reference proteome</keyword>
<sequence length="119" mass="13229">MTMSNTDFFRETSQSRYDLFVKHISKGGVCFTLADEEGCLNLTVGNERVLPIWPTAELANEWASTEHQEFSALEISNEAFVETWLPGMQNDNISVGVAPNMAGESIVVQAMELKQEIQG</sequence>
<comment type="caution">
    <text evidence="1">The sequence shown here is derived from an EMBL/GenBank/DDBJ whole genome shotgun (WGS) entry which is preliminary data.</text>
</comment>
<dbReference type="Proteomes" id="UP000295729">
    <property type="component" value="Unassembled WGS sequence"/>
</dbReference>
<evidence type="ECO:0000313" key="1">
    <source>
        <dbReference type="EMBL" id="TDR15428.1"/>
    </source>
</evidence>
<protein>
    <submittedName>
        <fullName evidence="1">Uncharacterized protein DUF2750</fullName>
    </submittedName>
</protein>
<gene>
    <name evidence="1" type="ORF">C8D85_0792</name>
</gene>
<dbReference type="EMBL" id="SNZA01000001">
    <property type="protein sequence ID" value="TDR15428.1"/>
    <property type="molecule type" value="Genomic_DNA"/>
</dbReference>
<dbReference type="Pfam" id="PF11042">
    <property type="entry name" value="DUF2750"/>
    <property type="match status" value="1"/>
</dbReference>
<reference evidence="1 2" key="1">
    <citation type="submission" date="2019-03" db="EMBL/GenBank/DDBJ databases">
        <title>Genomic Encyclopedia of Type Strains, Phase IV (KMG-IV): sequencing the most valuable type-strain genomes for metagenomic binning, comparative biology and taxonomic classification.</title>
        <authorList>
            <person name="Goeker M."/>
        </authorList>
    </citation>
    <scope>NUCLEOTIDE SEQUENCE [LARGE SCALE GENOMIC DNA]</scope>
    <source>
        <strain evidence="1 2">DSM 5604</strain>
    </source>
</reference>
<accession>A0A4R6XHS2</accession>